<evidence type="ECO:0000313" key="4">
    <source>
        <dbReference type="Proteomes" id="UP000260351"/>
    </source>
</evidence>
<dbReference type="PANTHER" id="PTHR35813">
    <property type="entry name" value="INNER MEMBRANE PROTEIN YBAN"/>
    <property type="match status" value="1"/>
</dbReference>
<evidence type="ECO:0000256" key="1">
    <source>
        <dbReference type="PIRNR" id="PIRNR016789"/>
    </source>
</evidence>
<feature type="transmembrane region" description="Helical" evidence="2">
    <location>
        <begin position="12"/>
        <end position="31"/>
    </location>
</feature>
<proteinExistence type="predicted"/>
<keyword evidence="4" id="KW-1185">Reference proteome</keyword>
<gene>
    <name evidence="3" type="ORF">DZC52_07330</name>
</gene>
<evidence type="ECO:0000256" key="2">
    <source>
        <dbReference type="SAM" id="Phobius"/>
    </source>
</evidence>
<dbReference type="Proteomes" id="UP000260351">
    <property type="component" value="Unassembled WGS sequence"/>
</dbReference>
<dbReference type="GO" id="GO:0005886">
    <property type="term" value="C:plasma membrane"/>
    <property type="evidence" value="ECO:0007669"/>
    <property type="project" value="UniProtKB-SubCell"/>
</dbReference>
<dbReference type="AlphaFoldDB" id="A0A3E1K8Y2"/>
<dbReference type="EMBL" id="QUZK01000034">
    <property type="protein sequence ID" value="RFF30536.1"/>
    <property type="molecule type" value="Genomic_DNA"/>
</dbReference>
<reference evidence="3 4" key="1">
    <citation type="submission" date="2018-08" db="EMBL/GenBank/DDBJ databases">
        <title>Wenzhouxiangella salilacus sp. nov., a novel bacterium isolated from a saline lake in Xinjiang Province, China.</title>
        <authorList>
            <person name="Han S."/>
        </authorList>
    </citation>
    <scope>NUCLEOTIDE SEQUENCE [LARGE SCALE GENOMIC DNA]</scope>
    <source>
        <strain evidence="3 4">XDB06</strain>
    </source>
</reference>
<keyword evidence="1" id="KW-0997">Cell inner membrane</keyword>
<comment type="caution">
    <text evidence="3">The sequence shown here is derived from an EMBL/GenBank/DDBJ whole genome shotgun (WGS) entry which is preliminary data.</text>
</comment>
<dbReference type="Pfam" id="PF04304">
    <property type="entry name" value="DUF454"/>
    <property type="match status" value="1"/>
</dbReference>
<comment type="subcellular location">
    <subcellularLocation>
        <location evidence="1">Cell inner membrane</location>
        <topology evidence="1">Multi-pass membrane protein</topology>
    </subcellularLocation>
</comment>
<dbReference type="PANTHER" id="PTHR35813:SF1">
    <property type="entry name" value="INNER MEMBRANE PROTEIN YBAN"/>
    <property type="match status" value="1"/>
</dbReference>
<keyword evidence="1 2" id="KW-0472">Membrane</keyword>
<feature type="transmembrane region" description="Helical" evidence="2">
    <location>
        <begin position="104"/>
        <end position="122"/>
    </location>
</feature>
<dbReference type="OrthoDB" id="9816293at2"/>
<keyword evidence="2" id="KW-0812">Transmembrane</keyword>
<dbReference type="InterPro" id="IPR007401">
    <property type="entry name" value="DUF454"/>
</dbReference>
<dbReference type="PIRSF" id="PIRSF016789">
    <property type="entry name" value="DUF454"/>
    <property type="match status" value="1"/>
</dbReference>
<accession>A0A3E1K8Y2</accession>
<dbReference type="RefSeq" id="WP_116650478.1">
    <property type="nucleotide sequence ID" value="NZ_QUZK01000034.1"/>
</dbReference>
<protein>
    <recommendedName>
        <fullName evidence="1">Inner membrane protein</fullName>
    </recommendedName>
</protein>
<keyword evidence="2" id="KW-1133">Transmembrane helix</keyword>
<evidence type="ECO:0000313" key="3">
    <source>
        <dbReference type="EMBL" id="RFF30536.1"/>
    </source>
</evidence>
<sequence>MNNVGKQAAPRWMWLALTWTGLGLGTAGTVLPVLPTTPFLLLALWAGSRAMPRLRYRLYRHPRFGGPLRAWQRHGAIPVGAKWLACGLMAASLASLWLTGADPALLAGLGTLFAAAGTFVLTRPSRVEPTRIATRCQPTP</sequence>
<organism evidence="3 4">
    <name type="scientific">Wenzhouxiangella sediminis</name>
    <dbReference type="NCBI Taxonomy" id="1792836"/>
    <lineage>
        <taxon>Bacteria</taxon>
        <taxon>Pseudomonadati</taxon>
        <taxon>Pseudomonadota</taxon>
        <taxon>Gammaproteobacteria</taxon>
        <taxon>Chromatiales</taxon>
        <taxon>Wenzhouxiangellaceae</taxon>
        <taxon>Wenzhouxiangella</taxon>
    </lineage>
</organism>
<keyword evidence="1" id="KW-1003">Cell membrane</keyword>
<name>A0A3E1K8Y2_9GAMM</name>